<reference evidence="2 3" key="1">
    <citation type="submission" date="2019-12" db="EMBL/GenBank/DDBJ databases">
        <title>Draft genome sequences Bradyrhizobium cajani AMBPC1010, Bradyrhizobium pachyrhizi AMBPC1040 and Bradyrhizobium yuanmingense ALSPC3051, three plant growth promoting strains isolated from nodules of Cajanus cajan L. in Dominican Republic.</title>
        <authorList>
            <person name="Flores-Felix J.D."/>
            <person name="Araujo J."/>
            <person name="Diaz-Alcantara C."/>
            <person name="Gonzalez-Andres F."/>
            <person name="Velazquez E."/>
        </authorList>
    </citation>
    <scope>NUCLEOTIDE SEQUENCE [LARGE SCALE GENOMIC DNA]</scope>
    <source>
        <strain evidence="2 3">1010</strain>
    </source>
</reference>
<comment type="caution">
    <text evidence="2">The sequence shown here is derived from an EMBL/GenBank/DDBJ whole genome shotgun (WGS) entry which is preliminary data.</text>
</comment>
<feature type="chain" id="PRO_5032286403" evidence="1">
    <location>
        <begin position="35"/>
        <end position="137"/>
    </location>
</feature>
<accession>A0A844T122</accession>
<evidence type="ECO:0000313" key="3">
    <source>
        <dbReference type="Proteomes" id="UP000449969"/>
    </source>
</evidence>
<organism evidence="2 3">
    <name type="scientific">Bradyrhizobium cajani</name>
    <dbReference type="NCBI Taxonomy" id="1928661"/>
    <lineage>
        <taxon>Bacteria</taxon>
        <taxon>Pseudomonadati</taxon>
        <taxon>Pseudomonadota</taxon>
        <taxon>Alphaproteobacteria</taxon>
        <taxon>Hyphomicrobiales</taxon>
        <taxon>Nitrobacteraceae</taxon>
        <taxon>Bradyrhizobium</taxon>
    </lineage>
</organism>
<dbReference type="EMBL" id="WQNE01000003">
    <property type="protein sequence ID" value="MVT72838.1"/>
    <property type="molecule type" value="Genomic_DNA"/>
</dbReference>
<dbReference type="OrthoDB" id="6080579at2"/>
<sequence>MQAIEFSEGCSAVRGICLAVLLALASATPSPVSAAPDATSYPTAAVALESLRAKPGVKTSIRSGWTVIEDEAMLSLWSFPPAGHPAYPAAIQRRAVQEGNDVVIRMNVLCEASKAACDALVADFEMLNGRVRKEMQR</sequence>
<dbReference type="AlphaFoldDB" id="A0A844T122"/>
<evidence type="ECO:0000256" key="1">
    <source>
        <dbReference type="SAM" id="SignalP"/>
    </source>
</evidence>
<proteinExistence type="predicted"/>
<dbReference type="RefSeq" id="WP_157328831.1">
    <property type="nucleotide sequence ID" value="NZ_JANADL010000041.1"/>
</dbReference>
<protein>
    <submittedName>
        <fullName evidence="2">Molecular chaperone DnaJ</fullName>
    </submittedName>
</protein>
<gene>
    <name evidence="2" type="ORF">GPL20_06915</name>
</gene>
<name>A0A844T122_9BRAD</name>
<dbReference type="Proteomes" id="UP000449969">
    <property type="component" value="Unassembled WGS sequence"/>
</dbReference>
<keyword evidence="1" id="KW-0732">Signal</keyword>
<feature type="signal peptide" evidence="1">
    <location>
        <begin position="1"/>
        <end position="34"/>
    </location>
</feature>
<keyword evidence="3" id="KW-1185">Reference proteome</keyword>
<evidence type="ECO:0000313" key="2">
    <source>
        <dbReference type="EMBL" id="MVT72838.1"/>
    </source>
</evidence>